<name>A0A0P1BQJ5_9BASI</name>
<sequence length="56" mass="6156">MPSMPAGWTHASIVAAPPWSSNALKEGRVRLKQLAWRSPTLSTQDRGPLLGMVLRM</sequence>
<dbReference type="Proteomes" id="UP000054845">
    <property type="component" value="Unassembled WGS sequence"/>
</dbReference>
<protein>
    <submittedName>
        <fullName evidence="1">Uncharacterized protein</fullName>
    </submittedName>
</protein>
<proteinExistence type="predicted"/>
<dbReference type="AlphaFoldDB" id="A0A0P1BQJ5"/>
<keyword evidence="2" id="KW-1185">Reference proteome</keyword>
<evidence type="ECO:0000313" key="2">
    <source>
        <dbReference type="Proteomes" id="UP000054845"/>
    </source>
</evidence>
<dbReference type="EMBL" id="CCYA01000276">
    <property type="protein sequence ID" value="CEH18886.1"/>
    <property type="molecule type" value="Genomic_DNA"/>
</dbReference>
<organism evidence="1 2">
    <name type="scientific">Ceraceosorus bombacis</name>
    <dbReference type="NCBI Taxonomy" id="401625"/>
    <lineage>
        <taxon>Eukaryota</taxon>
        <taxon>Fungi</taxon>
        <taxon>Dikarya</taxon>
        <taxon>Basidiomycota</taxon>
        <taxon>Ustilaginomycotina</taxon>
        <taxon>Exobasidiomycetes</taxon>
        <taxon>Ceraceosorales</taxon>
        <taxon>Ceraceosoraceae</taxon>
        <taxon>Ceraceosorus</taxon>
    </lineage>
</organism>
<evidence type="ECO:0000313" key="1">
    <source>
        <dbReference type="EMBL" id="CEH18886.1"/>
    </source>
</evidence>
<accession>A0A0P1BQJ5</accession>
<reference evidence="1 2" key="1">
    <citation type="submission" date="2014-09" db="EMBL/GenBank/DDBJ databases">
        <authorList>
            <person name="Magalhaes I.L.F."/>
            <person name="Oliveira U."/>
            <person name="Santos F.R."/>
            <person name="Vidigal T.H.D.A."/>
            <person name="Brescovit A.D."/>
            <person name="Santos A.J."/>
        </authorList>
    </citation>
    <scope>NUCLEOTIDE SEQUENCE [LARGE SCALE GENOMIC DNA]</scope>
</reference>